<dbReference type="EMBL" id="QKYT01001313">
    <property type="protein sequence ID" value="RIA79412.1"/>
    <property type="molecule type" value="Genomic_DNA"/>
</dbReference>
<evidence type="ECO:0000313" key="1">
    <source>
        <dbReference type="EMBL" id="RIA79412.1"/>
    </source>
</evidence>
<feature type="non-terminal residue" evidence="1">
    <location>
        <position position="61"/>
    </location>
</feature>
<reference evidence="1 2" key="1">
    <citation type="submission" date="2018-06" db="EMBL/GenBank/DDBJ databases">
        <title>Comparative genomics reveals the genomic features of Rhizophagus irregularis, R. cerebriforme, R. diaphanum and Gigaspora rosea, and their symbiotic lifestyle signature.</title>
        <authorList>
            <person name="Morin E."/>
            <person name="San Clemente H."/>
            <person name="Chen E.C.H."/>
            <person name="De La Providencia I."/>
            <person name="Hainaut M."/>
            <person name="Kuo A."/>
            <person name="Kohler A."/>
            <person name="Murat C."/>
            <person name="Tang N."/>
            <person name="Roy S."/>
            <person name="Loubradou J."/>
            <person name="Henrissat B."/>
            <person name="Grigoriev I.V."/>
            <person name="Corradi N."/>
            <person name="Roux C."/>
            <person name="Martin F.M."/>
        </authorList>
    </citation>
    <scope>NUCLEOTIDE SEQUENCE [LARGE SCALE GENOMIC DNA]</scope>
    <source>
        <strain evidence="1 2">DAOM 227022</strain>
    </source>
</reference>
<gene>
    <name evidence="1" type="ORF">C1645_794415</name>
</gene>
<name>A0A397S1M7_9GLOM</name>
<evidence type="ECO:0000313" key="2">
    <source>
        <dbReference type="Proteomes" id="UP000265703"/>
    </source>
</evidence>
<sequence length="61" mass="7538">MEGVILRKLISCMLSNLITIHIKVRHERFLNNRKNPLFYYRIFTLKNRKKNRKNKILCFFL</sequence>
<accession>A0A397S1M7</accession>
<organism evidence="1 2">
    <name type="scientific">Glomus cerebriforme</name>
    <dbReference type="NCBI Taxonomy" id="658196"/>
    <lineage>
        <taxon>Eukaryota</taxon>
        <taxon>Fungi</taxon>
        <taxon>Fungi incertae sedis</taxon>
        <taxon>Mucoromycota</taxon>
        <taxon>Glomeromycotina</taxon>
        <taxon>Glomeromycetes</taxon>
        <taxon>Glomerales</taxon>
        <taxon>Glomeraceae</taxon>
        <taxon>Glomus</taxon>
    </lineage>
</organism>
<protein>
    <submittedName>
        <fullName evidence="1">Uncharacterized protein</fullName>
    </submittedName>
</protein>
<comment type="caution">
    <text evidence="1">The sequence shown here is derived from an EMBL/GenBank/DDBJ whole genome shotgun (WGS) entry which is preliminary data.</text>
</comment>
<proteinExistence type="predicted"/>
<dbReference type="Proteomes" id="UP000265703">
    <property type="component" value="Unassembled WGS sequence"/>
</dbReference>
<dbReference type="AlphaFoldDB" id="A0A397S1M7"/>
<keyword evidence="2" id="KW-1185">Reference proteome</keyword>